<evidence type="ECO:0000256" key="1">
    <source>
        <dbReference type="ARBA" id="ARBA00004651"/>
    </source>
</evidence>
<proteinExistence type="inferred from homology"/>
<name>A0A9D1DAD3_9FIRM</name>
<dbReference type="GO" id="GO:0005886">
    <property type="term" value="C:plasma membrane"/>
    <property type="evidence" value="ECO:0007669"/>
    <property type="project" value="UniProtKB-SubCell"/>
</dbReference>
<feature type="transmembrane region" description="Helical" evidence="7">
    <location>
        <begin position="270"/>
        <end position="293"/>
    </location>
</feature>
<dbReference type="AlphaFoldDB" id="A0A9D1DAD3"/>
<keyword evidence="6 7" id="KW-0472">Membrane</keyword>
<evidence type="ECO:0000313" key="9">
    <source>
        <dbReference type="EMBL" id="HIR14821.1"/>
    </source>
</evidence>
<feature type="transmembrane region" description="Helical" evidence="7">
    <location>
        <begin position="129"/>
        <end position="158"/>
    </location>
</feature>
<dbReference type="InterPro" id="IPR045621">
    <property type="entry name" value="BPD_transp_1_N"/>
</dbReference>
<protein>
    <submittedName>
        <fullName evidence="9">ABC transporter permease</fullName>
    </submittedName>
</protein>
<comment type="similarity">
    <text evidence="7">Belongs to the binding-protein-dependent transport system permease family.</text>
</comment>
<comment type="caution">
    <text evidence="9">The sequence shown here is derived from an EMBL/GenBank/DDBJ whole genome shotgun (WGS) entry which is preliminary data.</text>
</comment>
<gene>
    <name evidence="9" type="ORF">IAB31_12980</name>
</gene>
<evidence type="ECO:0000256" key="6">
    <source>
        <dbReference type="ARBA" id="ARBA00023136"/>
    </source>
</evidence>
<dbReference type="PANTHER" id="PTHR43163">
    <property type="entry name" value="DIPEPTIDE TRANSPORT SYSTEM PERMEASE PROTEIN DPPB-RELATED"/>
    <property type="match status" value="1"/>
</dbReference>
<evidence type="ECO:0000256" key="2">
    <source>
        <dbReference type="ARBA" id="ARBA00022448"/>
    </source>
</evidence>
<dbReference type="Gene3D" id="1.10.3720.10">
    <property type="entry name" value="MetI-like"/>
    <property type="match status" value="1"/>
</dbReference>
<dbReference type="SUPFAM" id="SSF161098">
    <property type="entry name" value="MetI-like"/>
    <property type="match status" value="1"/>
</dbReference>
<evidence type="ECO:0000313" key="10">
    <source>
        <dbReference type="Proteomes" id="UP000886757"/>
    </source>
</evidence>
<keyword evidence="4 7" id="KW-0812">Transmembrane</keyword>
<sequence>MAKYVVKRVLLAFVTVFIICAITFFAMNAIPGGPFNSEKALSPDVKAVLMERYNLDKPVTTQFVLYLQNLIHGDFGVSLKTGREISTIISDAAGISAKLGGMAAVIAIVCGIILGSLAALMRNKLPDRLIIFFSTLGAAVPSFVLATLLLLVFCIQLKWFPVWSSTNPSYVLPVIALSLYPMAYITRLTKTSMLDALSQDYVRTARAKGVPQWKVIFKHGLRNALIPVITYVGPMVAYILTGSLVVENIFTIGGLGTQMVDGITNRDYPLIMATTIFLAILMVAMNLISDLIYKLVDPRITFK</sequence>
<dbReference type="InterPro" id="IPR000515">
    <property type="entry name" value="MetI-like"/>
</dbReference>
<feature type="transmembrane region" description="Helical" evidence="7">
    <location>
        <begin position="170"/>
        <end position="189"/>
    </location>
</feature>
<dbReference type="Proteomes" id="UP000886757">
    <property type="component" value="Unassembled WGS sequence"/>
</dbReference>
<evidence type="ECO:0000259" key="8">
    <source>
        <dbReference type="PROSITE" id="PS50928"/>
    </source>
</evidence>
<feature type="transmembrane region" description="Helical" evidence="7">
    <location>
        <begin position="99"/>
        <end position="120"/>
    </location>
</feature>
<dbReference type="EMBL" id="DVGK01000151">
    <property type="protein sequence ID" value="HIR14821.1"/>
    <property type="molecule type" value="Genomic_DNA"/>
</dbReference>
<evidence type="ECO:0000256" key="4">
    <source>
        <dbReference type="ARBA" id="ARBA00022692"/>
    </source>
</evidence>
<organism evidence="9 10">
    <name type="scientific">Candidatus Choladousia intestinavium</name>
    <dbReference type="NCBI Taxonomy" id="2840727"/>
    <lineage>
        <taxon>Bacteria</taxon>
        <taxon>Bacillati</taxon>
        <taxon>Bacillota</taxon>
        <taxon>Clostridia</taxon>
        <taxon>Lachnospirales</taxon>
        <taxon>Lachnospiraceae</taxon>
        <taxon>Lachnospiraceae incertae sedis</taxon>
        <taxon>Candidatus Choladousia</taxon>
    </lineage>
</organism>
<dbReference type="PROSITE" id="PS50928">
    <property type="entry name" value="ABC_TM1"/>
    <property type="match status" value="1"/>
</dbReference>
<reference evidence="9" key="1">
    <citation type="submission" date="2020-10" db="EMBL/GenBank/DDBJ databases">
        <authorList>
            <person name="Gilroy R."/>
        </authorList>
    </citation>
    <scope>NUCLEOTIDE SEQUENCE</scope>
    <source>
        <strain evidence="9">ChiSjej4B22-8148</strain>
    </source>
</reference>
<dbReference type="InterPro" id="IPR035906">
    <property type="entry name" value="MetI-like_sf"/>
</dbReference>
<keyword evidence="5 7" id="KW-1133">Transmembrane helix</keyword>
<keyword evidence="3" id="KW-1003">Cell membrane</keyword>
<feature type="transmembrane region" description="Helical" evidence="7">
    <location>
        <begin position="9"/>
        <end position="30"/>
    </location>
</feature>
<accession>A0A9D1DAD3</accession>
<dbReference type="CDD" id="cd06261">
    <property type="entry name" value="TM_PBP2"/>
    <property type="match status" value="1"/>
</dbReference>
<evidence type="ECO:0000256" key="7">
    <source>
        <dbReference type="RuleBase" id="RU363032"/>
    </source>
</evidence>
<dbReference type="GO" id="GO:0055085">
    <property type="term" value="P:transmembrane transport"/>
    <property type="evidence" value="ECO:0007669"/>
    <property type="project" value="InterPro"/>
</dbReference>
<keyword evidence="2 7" id="KW-0813">Transport</keyword>
<feature type="transmembrane region" description="Helical" evidence="7">
    <location>
        <begin position="224"/>
        <end position="250"/>
    </location>
</feature>
<dbReference type="PANTHER" id="PTHR43163:SF6">
    <property type="entry name" value="DIPEPTIDE TRANSPORT SYSTEM PERMEASE PROTEIN DPPB-RELATED"/>
    <property type="match status" value="1"/>
</dbReference>
<evidence type="ECO:0000256" key="3">
    <source>
        <dbReference type="ARBA" id="ARBA00022475"/>
    </source>
</evidence>
<dbReference type="Pfam" id="PF00528">
    <property type="entry name" value="BPD_transp_1"/>
    <property type="match status" value="1"/>
</dbReference>
<reference evidence="9" key="2">
    <citation type="journal article" date="2021" name="PeerJ">
        <title>Extensive microbial diversity within the chicken gut microbiome revealed by metagenomics and culture.</title>
        <authorList>
            <person name="Gilroy R."/>
            <person name="Ravi A."/>
            <person name="Getino M."/>
            <person name="Pursley I."/>
            <person name="Horton D.L."/>
            <person name="Alikhan N.F."/>
            <person name="Baker D."/>
            <person name="Gharbi K."/>
            <person name="Hall N."/>
            <person name="Watson M."/>
            <person name="Adriaenssens E.M."/>
            <person name="Foster-Nyarko E."/>
            <person name="Jarju S."/>
            <person name="Secka A."/>
            <person name="Antonio M."/>
            <person name="Oren A."/>
            <person name="Chaudhuri R.R."/>
            <person name="La Ragione R."/>
            <person name="Hildebrand F."/>
            <person name="Pallen M.J."/>
        </authorList>
    </citation>
    <scope>NUCLEOTIDE SEQUENCE</scope>
    <source>
        <strain evidence="9">ChiSjej4B22-8148</strain>
    </source>
</reference>
<evidence type="ECO:0000256" key="5">
    <source>
        <dbReference type="ARBA" id="ARBA00022989"/>
    </source>
</evidence>
<feature type="domain" description="ABC transmembrane type-1" evidence="8">
    <location>
        <begin position="93"/>
        <end position="289"/>
    </location>
</feature>
<dbReference type="Pfam" id="PF19300">
    <property type="entry name" value="BPD_transp_1_N"/>
    <property type="match status" value="1"/>
</dbReference>
<comment type="subcellular location">
    <subcellularLocation>
        <location evidence="1 7">Cell membrane</location>
        <topology evidence="1 7">Multi-pass membrane protein</topology>
    </subcellularLocation>
</comment>